<comment type="catalytic activity">
    <reaction evidence="6 9 10">
        <text>4-methyl-5-(2-phosphooxyethyl)-thiazole + 4-amino-2-methyl-5-(diphosphooxymethyl)pyrimidine + H(+) = thiamine phosphate + diphosphate</text>
        <dbReference type="Rhea" id="RHEA:22328"/>
        <dbReference type="ChEBI" id="CHEBI:15378"/>
        <dbReference type="ChEBI" id="CHEBI:33019"/>
        <dbReference type="ChEBI" id="CHEBI:37575"/>
        <dbReference type="ChEBI" id="CHEBI:57841"/>
        <dbReference type="ChEBI" id="CHEBI:58296"/>
        <dbReference type="EC" id="2.5.1.3"/>
    </reaction>
</comment>
<dbReference type="Pfam" id="PF02581">
    <property type="entry name" value="TMP-TENI"/>
    <property type="match status" value="1"/>
</dbReference>
<feature type="binding site" evidence="9">
    <location>
        <begin position="36"/>
        <end position="40"/>
    </location>
    <ligand>
        <name>4-amino-2-methyl-5-(diphosphooxymethyl)pyrimidine</name>
        <dbReference type="ChEBI" id="CHEBI:57841"/>
    </ligand>
</feature>
<accession>A0ABT9DVE5</accession>
<evidence type="ECO:0000256" key="3">
    <source>
        <dbReference type="ARBA" id="ARBA00022723"/>
    </source>
</evidence>
<feature type="domain" description="Thiamine phosphate synthase/TenI" evidence="12">
    <location>
        <begin position="7"/>
        <end position="186"/>
    </location>
</feature>
<dbReference type="CDD" id="cd00564">
    <property type="entry name" value="TMP_TenI"/>
    <property type="match status" value="1"/>
</dbReference>
<feature type="binding site" evidence="9">
    <location>
        <position position="88"/>
    </location>
    <ligand>
        <name>Mg(2+)</name>
        <dbReference type="ChEBI" id="CHEBI:18420"/>
    </ligand>
</feature>
<gene>
    <name evidence="9 13" type="primary">thiE</name>
    <name evidence="13" type="ORF">Q7A36_05400</name>
</gene>
<feature type="binding site" evidence="9">
    <location>
        <position position="163"/>
    </location>
    <ligand>
        <name>2-[(2R,5Z)-2-carboxy-4-methylthiazol-5(2H)-ylidene]ethyl phosphate</name>
        <dbReference type="ChEBI" id="CHEBI:62899"/>
    </ligand>
</feature>
<feature type="binding site" evidence="9">
    <location>
        <position position="136"/>
    </location>
    <ligand>
        <name>4-amino-2-methyl-5-(diphosphooxymethyl)pyrimidine</name>
        <dbReference type="ChEBI" id="CHEBI:57841"/>
    </ligand>
</feature>
<sequence length="208" mass="21740">MDDPCRLYLITPPVLPPGFSESLAAALDAGDVACLQLRLKDAPRDEVKRAVEQLMPIAQARGVAFLLNDDAILAAELGCDGAHLGQQDGDHAGARMLLPGRILGITCHDSRHLAMVAGEMGADYVAFGAFFPTSTKEAKHRATTDLLEWWSEMFEIPCVAIGGITAANCAPLVQAGADFLAVVGAVWNHPEGPAAGLRAMNAAIAAAG</sequence>
<evidence type="ECO:0000256" key="4">
    <source>
        <dbReference type="ARBA" id="ARBA00022842"/>
    </source>
</evidence>
<dbReference type="Gene3D" id="3.20.20.70">
    <property type="entry name" value="Aldolase class I"/>
    <property type="match status" value="1"/>
</dbReference>
<comment type="caution">
    <text evidence="13">The sequence shown here is derived from an EMBL/GenBank/DDBJ whole genome shotgun (WGS) entry which is preliminary data.</text>
</comment>
<reference evidence="13 14" key="1">
    <citation type="submission" date="2023-08" db="EMBL/GenBank/DDBJ databases">
        <title>The draft genome sequence of Paracraurococcus sp. LOR1-02.</title>
        <authorList>
            <person name="Kingkaew E."/>
            <person name="Tanasupawat S."/>
        </authorList>
    </citation>
    <scope>NUCLEOTIDE SEQUENCE [LARGE SCALE GENOMIC DNA]</scope>
    <source>
        <strain evidence="13 14">LOR1-02</strain>
    </source>
</reference>
<dbReference type="EC" id="2.5.1.3" evidence="9"/>
<dbReference type="InterPro" id="IPR022998">
    <property type="entry name" value="ThiamineP_synth_TenI"/>
</dbReference>
<keyword evidence="2 9" id="KW-0808">Transferase</keyword>
<keyword evidence="4 9" id="KW-0460">Magnesium</keyword>
<comment type="catalytic activity">
    <reaction evidence="7 9 10">
        <text>2-(2-carboxy-4-methylthiazol-5-yl)ethyl phosphate + 4-amino-2-methyl-5-(diphosphooxymethyl)pyrimidine + 2 H(+) = thiamine phosphate + CO2 + diphosphate</text>
        <dbReference type="Rhea" id="RHEA:47848"/>
        <dbReference type="ChEBI" id="CHEBI:15378"/>
        <dbReference type="ChEBI" id="CHEBI:16526"/>
        <dbReference type="ChEBI" id="CHEBI:33019"/>
        <dbReference type="ChEBI" id="CHEBI:37575"/>
        <dbReference type="ChEBI" id="CHEBI:57841"/>
        <dbReference type="ChEBI" id="CHEBI:62890"/>
        <dbReference type="EC" id="2.5.1.3"/>
    </reaction>
</comment>
<evidence type="ECO:0000256" key="6">
    <source>
        <dbReference type="ARBA" id="ARBA00047334"/>
    </source>
</evidence>
<feature type="binding site" evidence="9">
    <location>
        <position position="106"/>
    </location>
    <ligand>
        <name>4-amino-2-methyl-5-(diphosphooxymethyl)pyrimidine</name>
        <dbReference type="ChEBI" id="CHEBI:57841"/>
    </ligand>
</feature>
<evidence type="ECO:0000313" key="14">
    <source>
        <dbReference type="Proteomes" id="UP001243009"/>
    </source>
</evidence>
<keyword evidence="3 9" id="KW-0479">Metal-binding</keyword>
<comment type="function">
    <text evidence="9">Condenses 4-methyl-5-(beta-hydroxyethyl)thiazole monophosphate (THZ-P) and 2-methyl-4-amino-5-hydroxymethyl pyrimidine pyrophosphate (HMP-PP) to form thiamine monophosphate (TMP).</text>
</comment>
<comment type="catalytic activity">
    <reaction evidence="8 9 10">
        <text>2-[(2R,5Z)-2-carboxy-4-methylthiazol-5(2H)-ylidene]ethyl phosphate + 4-amino-2-methyl-5-(diphosphooxymethyl)pyrimidine + 2 H(+) = thiamine phosphate + CO2 + diphosphate</text>
        <dbReference type="Rhea" id="RHEA:47844"/>
        <dbReference type="ChEBI" id="CHEBI:15378"/>
        <dbReference type="ChEBI" id="CHEBI:16526"/>
        <dbReference type="ChEBI" id="CHEBI:33019"/>
        <dbReference type="ChEBI" id="CHEBI:37575"/>
        <dbReference type="ChEBI" id="CHEBI:57841"/>
        <dbReference type="ChEBI" id="CHEBI:62899"/>
        <dbReference type="EC" id="2.5.1.3"/>
    </reaction>
</comment>
<evidence type="ECO:0000256" key="8">
    <source>
        <dbReference type="ARBA" id="ARBA00047883"/>
    </source>
</evidence>
<keyword evidence="5 9" id="KW-0784">Thiamine biosynthesis</keyword>
<dbReference type="SUPFAM" id="SSF51391">
    <property type="entry name" value="Thiamin phosphate synthase"/>
    <property type="match status" value="1"/>
</dbReference>
<dbReference type="Proteomes" id="UP001243009">
    <property type="component" value="Unassembled WGS sequence"/>
</dbReference>
<name>A0ABT9DVE5_9PROT</name>
<evidence type="ECO:0000256" key="10">
    <source>
        <dbReference type="RuleBase" id="RU003826"/>
    </source>
</evidence>
<protein>
    <recommendedName>
        <fullName evidence="9">Thiamine-phosphate synthase</fullName>
        <shortName evidence="9">TP synthase</shortName>
        <shortName evidence="9">TPS</shortName>
        <ecNumber evidence="9">2.5.1.3</ecNumber>
    </recommendedName>
    <alternativeName>
        <fullName evidence="9">Thiamine-phosphate pyrophosphorylase</fullName>
        <shortName evidence="9">TMP pyrophosphorylase</shortName>
        <shortName evidence="9">TMP-PPase</shortName>
    </alternativeName>
</protein>
<evidence type="ECO:0000256" key="2">
    <source>
        <dbReference type="ARBA" id="ARBA00022679"/>
    </source>
</evidence>
<comment type="pathway">
    <text evidence="1 9 11">Cofactor biosynthesis; thiamine diphosphate biosynthesis; thiamine phosphate from 4-amino-2-methyl-5-diphosphomethylpyrimidine and 4-methyl-5-(2-phosphoethyl)-thiazole: step 1/1.</text>
</comment>
<dbReference type="EMBL" id="JAUTWS010000004">
    <property type="protein sequence ID" value="MDO9707775.1"/>
    <property type="molecule type" value="Genomic_DNA"/>
</dbReference>
<evidence type="ECO:0000256" key="11">
    <source>
        <dbReference type="RuleBase" id="RU004253"/>
    </source>
</evidence>
<evidence type="ECO:0000256" key="7">
    <source>
        <dbReference type="ARBA" id="ARBA00047851"/>
    </source>
</evidence>
<keyword evidence="14" id="KW-1185">Reference proteome</keyword>
<dbReference type="InterPro" id="IPR034291">
    <property type="entry name" value="TMP_synthase"/>
</dbReference>
<dbReference type="InterPro" id="IPR036206">
    <property type="entry name" value="ThiamineP_synth_sf"/>
</dbReference>
<dbReference type="HAMAP" id="MF_00097">
    <property type="entry name" value="TMP_synthase"/>
    <property type="match status" value="1"/>
</dbReference>
<evidence type="ECO:0000256" key="9">
    <source>
        <dbReference type="HAMAP-Rule" id="MF_00097"/>
    </source>
</evidence>
<dbReference type="RefSeq" id="WP_305102647.1">
    <property type="nucleotide sequence ID" value="NZ_JAUTWS010000004.1"/>
</dbReference>
<feature type="binding site" evidence="9">
    <location>
        <position position="68"/>
    </location>
    <ligand>
        <name>4-amino-2-methyl-5-(diphosphooxymethyl)pyrimidine</name>
        <dbReference type="ChEBI" id="CHEBI:57841"/>
    </ligand>
</feature>
<feature type="binding site" evidence="9">
    <location>
        <begin position="133"/>
        <end position="135"/>
    </location>
    <ligand>
        <name>2-[(2R,5Z)-2-carboxy-4-methylthiazol-5(2H)-ylidene]ethyl phosphate</name>
        <dbReference type="ChEBI" id="CHEBI:62899"/>
    </ligand>
</feature>
<evidence type="ECO:0000313" key="13">
    <source>
        <dbReference type="EMBL" id="MDO9707775.1"/>
    </source>
</evidence>
<dbReference type="PANTHER" id="PTHR20857">
    <property type="entry name" value="THIAMINE-PHOSPHATE PYROPHOSPHORYLASE"/>
    <property type="match status" value="1"/>
</dbReference>
<evidence type="ECO:0000256" key="5">
    <source>
        <dbReference type="ARBA" id="ARBA00022977"/>
    </source>
</evidence>
<comment type="cofactor">
    <cofactor evidence="9">
        <name>Mg(2+)</name>
        <dbReference type="ChEBI" id="CHEBI:18420"/>
    </cofactor>
    <text evidence="9">Binds 1 Mg(2+) ion per subunit.</text>
</comment>
<evidence type="ECO:0000256" key="1">
    <source>
        <dbReference type="ARBA" id="ARBA00005165"/>
    </source>
</evidence>
<organism evidence="13 14">
    <name type="scientific">Paracraurococcus lichenis</name>
    <dbReference type="NCBI Taxonomy" id="3064888"/>
    <lineage>
        <taxon>Bacteria</taxon>
        <taxon>Pseudomonadati</taxon>
        <taxon>Pseudomonadota</taxon>
        <taxon>Alphaproteobacteria</taxon>
        <taxon>Acetobacterales</taxon>
        <taxon>Roseomonadaceae</taxon>
        <taxon>Paracraurococcus</taxon>
    </lineage>
</organism>
<comment type="similarity">
    <text evidence="9 10">Belongs to the thiamine-phosphate synthase family.</text>
</comment>
<comment type="caution">
    <text evidence="9">Lacks conserved residue(s) required for the propagation of feature annotation.</text>
</comment>
<proteinExistence type="inferred from homology"/>
<dbReference type="PANTHER" id="PTHR20857:SF15">
    <property type="entry name" value="THIAMINE-PHOSPHATE SYNTHASE"/>
    <property type="match status" value="1"/>
</dbReference>
<dbReference type="NCBIfam" id="TIGR00693">
    <property type="entry name" value="thiE"/>
    <property type="match status" value="1"/>
</dbReference>
<dbReference type="InterPro" id="IPR013785">
    <property type="entry name" value="Aldolase_TIM"/>
</dbReference>
<evidence type="ECO:0000259" key="12">
    <source>
        <dbReference type="Pfam" id="PF02581"/>
    </source>
</evidence>
<feature type="binding site" evidence="9">
    <location>
        <position position="69"/>
    </location>
    <ligand>
        <name>Mg(2+)</name>
        <dbReference type="ChEBI" id="CHEBI:18420"/>
    </ligand>
</feature>
<dbReference type="GO" id="GO:0004789">
    <property type="term" value="F:thiamine-phosphate diphosphorylase activity"/>
    <property type="evidence" value="ECO:0007669"/>
    <property type="project" value="UniProtKB-EC"/>
</dbReference>